<sequence>MGFPWNRSGSIKSLGSSAPPADARTKRRSSSFLRFGERKGKQSNAINAANGSHADSEEDEAKPSMLQRAASSMLPDHMAKRPEIESMLSDFANVLKASLRPLPSPDRRYEKEPEPSSGFFKDLKTFGIGDIRTLREVIQQRATGDLIDDKTYITERIIQLAADLPTGSRNRVAVTNDVGYVTPMSQPRPLYSLNSHGLTLPACSSSLWTVYGTFITIPQRPT</sequence>
<gene>
    <name evidence="2" type="ORF">TWF730_002724</name>
</gene>
<accession>A0AAV9UAF4</accession>
<protein>
    <submittedName>
        <fullName evidence="2">Uncharacterized protein</fullName>
    </submittedName>
</protein>
<evidence type="ECO:0000256" key="1">
    <source>
        <dbReference type="SAM" id="MobiDB-lite"/>
    </source>
</evidence>
<dbReference type="Proteomes" id="UP001373714">
    <property type="component" value="Unassembled WGS sequence"/>
</dbReference>
<feature type="region of interest" description="Disordered" evidence="1">
    <location>
        <begin position="1"/>
        <end position="73"/>
    </location>
</feature>
<comment type="caution">
    <text evidence="2">The sequence shown here is derived from an EMBL/GenBank/DDBJ whole genome shotgun (WGS) entry which is preliminary data.</text>
</comment>
<evidence type="ECO:0000313" key="2">
    <source>
        <dbReference type="EMBL" id="KAK6337319.1"/>
    </source>
</evidence>
<dbReference type="AlphaFoldDB" id="A0AAV9UAF4"/>
<evidence type="ECO:0000313" key="3">
    <source>
        <dbReference type="Proteomes" id="UP001373714"/>
    </source>
</evidence>
<reference evidence="2 3" key="1">
    <citation type="submission" date="2019-10" db="EMBL/GenBank/DDBJ databases">
        <authorList>
            <person name="Palmer J.M."/>
        </authorList>
    </citation>
    <scope>NUCLEOTIDE SEQUENCE [LARGE SCALE GENOMIC DNA]</scope>
    <source>
        <strain evidence="2 3">TWF730</strain>
    </source>
</reference>
<feature type="compositionally biased region" description="Polar residues" evidence="1">
    <location>
        <begin position="7"/>
        <end position="16"/>
    </location>
</feature>
<name>A0AAV9UAF4_9PEZI</name>
<proteinExistence type="predicted"/>
<keyword evidence="3" id="KW-1185">Reference proteome</keyword>
<organism evidence="2 3">
    <name type="scientific">Orbilia blumenaviensis</name>
    <dbReference type="NCBI Taxonomy" id="1796055"/>
    <lineage>
        <taxon>Eukaryota</taxon>
        <taxon>Fungi</taxon>
        <taxon>Dikarya</taxon>
        <taxon>Ascomycota</taxon>
        <taxon>Pezizomycotina</taxon>
        <taxon>Orbiliomycetes</taxon>
        <taxon>Orbiliales</taxon>
        <taxon>Orbiliaceae</taxon>
        <taxon>Orbilia</taxon>
    </lineage>
</organism>
<dbReference type="EMBL" id="JAVHNS010000013">
    <property type="protein sequence ID" value="KAK6337319.1"/>
    <property type="molecule type" value="Genomic_DNA"/>
</dbReference>